<gene>
    <name evidence="2" type="ORF">EWB00_002191</name>
</gene>
<evidence type="ECO:0000313" key="2">
    <source>
        <dbReference type="EMBL" id="TNN14404.1"/>
    </source>
</evidence>
<keyword evidence="1" id="KW-0472">Membrane</keyword>
<keyword evidence="1" id="KW-1133">Transmembrane helix</keyword>
<evidence type="ECO:0000313" key="3">
    <source>
        <dbReference type="Proteomes" id="UP000311919"/>
    </source>
</evidence>
<feature type="transmembrane region" description="Helical" evidence="1">
    <location>
        <begin position="116"/>
        <end position="139"/>
    </location>
</feature>
<dbReference type="OrthoDB" id="5867527at2759"/>
<keyword evidence="3" id="KW-1185">Reference proteome</keyword>
<comment type="caution">
    <text evidence="2">The sequence shown here is derived from an EMBL/GenBank/DDBJ whole genome shotgun (WGS) entry which is preliminary data.</text>
</comment>
<feature type="transmembrane region" description="Helical" evidence="1">
    <location>
        <begin position="214"/>
        <end position="232"/>
    </location>
</feature>
<accession>A0A4Z2DD73</accession>
<keyword evidence="1" id="KW-0812">Transmembrane</keyword>
<dbReference type="AlphaFoldDB" id="A0A4Z2DD73"/>
<sequence length="640" mass="72488">MIWIHGLHIPCQLKIIGKLFDYGNYLNCFQYLINKSNITPEYTKFSNYFQHSSSFLYQTPSIVKYSNDTLMASMDFPFLHGCKGHNVYANPDVYTSAGVVAATYSRFKTSFWIDRILFILTVCIPVIQAFILLLLHTVLGVTRCLPDTKETTIDHYTATNTFIDRACGLQLTTEVLQGTVKPLPNSFRSSTQINPEAEITGKEISTIRLQHECYPFVLIIYAIAMWIPHYLYHRSTDRTARRDLCLVRAELHSFRRAVTQELAYLQTLATASTDVGAPTGTFLSPVSTIPAGPTFNQNSLYFQHAPSGYGQNDGTSGRTTAATFGGASGLSQQTAPTVIHAQQSTTIGTMRGDIGDSPGISPALPMSFGDADLSAPGLLDLPCFHACHADWSLNTYLAAWQNTDFYWSRYITKHIVLTVFQGCAILFIFIIIGIYKGTPFAPLFICQINESQPPHKLFICMLQTTFIVNMSVLSLGFLNVTGLILQIIYFYENFIHIFWLFNTSGSYMGVTTRPNIFLTGVDESRRCFFADYIRLLAYTAFKDTHCEIRTLTVSYSPHLYCSDFHFLSLLCNENAHLLSDSIHIHYWTERYARLCCKKFRRPYWAIRRGSLGHLVRCEDLSMKFNFSKIKIRVEVNDFGF</sequence>
<evidence type="ECO:0000256" key="1">
    <source>
        <dbReference type="SAM" id="Phobius"/>
    </source>
</evidence>
<name>A0A4Z2DD73_SCHJA</name>
<proteinExistence type="predicted"/>
<dbReference type="EMBL" id="SKCS01000176">
    <property type="protein sequence ID" value="TNN14404.1"/>
    <property type="molecule type" value="Genomic_DNA"/>
</dbReference>
<organism evidence="2 3">
    <name type="scientific">Schistosoma japonicum</name>
    <name type="common">Blood fluke</name>
    <dbReference type="NCBI Taxonomy" id="6182"/>
    <lineage>
        <taxon>Eukaryota</taxon>
        <taxon>Metazoa</taxon>
        <taxon>Spiralia</taxon>
        <taxon>Lophotrochozoa</taxon>
        <taxon>Platyhelminthes</taxon>
        <taxon>Trematoda</taxon>
        <taxon>Digenea</taxon>
        <taxon>Strigeidida</taxon>
        <taxon>Schistosomatoidea</taxon>
        <taxon>Schistosomatidae</taxon>
        <taxon>Schistosoma</taxon>
    </lineage>
</organism>
<dbReference type="Proteomes" id="UP000311919">
    <property type="component" value="Unassembled WGS sequence"/>
</dbReference>
<feature type="transmembrane region" description="Helical" evidence="1">
    <location>
        <begin position="415"/>
        <end position="435"/>
    </location>
</feature>
<protein>
    <submittedName>
        <fullName evidence="2">Uncharacterized protein</fullName>
    </submittedName>
</protein>
<reference evidence="2 3" key="1">
    <citation type="submission" date="2019-03" db="EMBL/GenBank/DDBJ databases">
        <title>An improved genome assembly of the fluke Schistosoma japonicum.</title>
        <authorList>
            <person name="Hu W."/>
            <person name="Luo F."/>
            <person name="Yin M."/>
            <person name="Mo X."/>
            <person name="Sun C."/>
            <person name="Wu Q."/>
            <person name="Zhu B."/>
            <person name="Xiang M."/>
            <person name="Wang J."/>
            <person name="Wang Y."/>
            <person name="Zhang T."/>
            <person name="Xu B."/>
            <person name="Zheng H."/>
            <person name="Feng Z."/>
        </authorList>
    </citation>
    <scope>NUCLEOTIDE SEQUENCE [LARGE SCALE GENOMIC DNA]</scope>
    <source>
        <strain evidence="2">HuSjv2</strain>
        <tissue evidence="2">Worms</tissue>
    </source>
</reference>
<feature type="transmembrane region" description="Helical" evidence="1">
    <location>
        <begin position="466"/>
        <end position="491"/>
    </location>
</feature>